<sequence length="117" mass="12684">MQQSGRTSAVKYIQGRASNSAMIKGERRIAPMKEKNKSAFAAGLFIIRGISGTAGITLTSLSNSSTSLAWLMNAENYPPAFAPRRIVRKVAVSSAVKAYRDLRAHLTHPYSSHHPGL</sequence>
<keyword evidence="2" id="KW-1185">Reference proteome</keyword>
<evidence type="ECO:0000313" key="1">
    <source>
        <dbReference type="EMBL" id="CAD7281919.1"/>
    </source>
</evidence>
<protein>
    <submittedName>
        <fullName evidence="1">Uncharacterized protein</fullName>
    </submittedName>
</protein>
<dbReference type="EMBL" id="CAJPEX010003289">
    <property type="protein sequence ID" value="CAG0922071.1"/>
    <property type="molecule type" value="Genomic_DNA"/>
</dbReference>
<organism evidence="1">
    <name type="scientific">Notodromas monacha</name>
    <dbReference type="NCBI Taxonomy" id="399045"/>
    <lineage>
        <taxon>Eukaryota</taxon>
        <taxon>Metazoa</taxon>
        <taxon>Ecdysozoa</taxon>
        <taxon>Arthropoda</taxon>
        <taxon>Crustacea</taxon>
        <taxon>Oligostraca</taxon>
        <taxon>Ostracoda</taxon>
        <taxon>Podocopa</taxon>
        <taxon>Podocopida</taxon>
        <taxon>Cypridocopina</taxon>
        <taxon>Cypridoidea</taxon>
        <taxon>Cyprididae</taxon>
        <taxon>Notodromas</taxon>
    </lineage>
</organism>
<dbReference type="AlphaFoldDB" id="A0A7R9BUP1"/>
<evidence type="ECO:0000313" key="2">
    <source>
        <dbReference type="Proteomes" id="UP000678499"/>
    </source>
</evidence>
<dbReference type="Proteomes" id="UP000678499">
    <property type="component" value="Unassembled WGS sequence"/>
</dbReference>
<accession>A0A7R9BUP1</accession>
<gene>
    <name evidence="1" type="ORF">NMOB1V02_LOCUS9554</name>
</gene>
<proteinExistence type="predicted"/>
<dbReference type="EMBL" id="OA885326">
    <property type="protein sequence ID" value="CAD7281919.1"/>
    <property type="molecule type" value="Genomic_DNA"/>
</dbReference>
<name>A0A7R9BUP1_9CRUS</name>
<reference evidence="1" key="1">
    <citation type="submission" date="2020-11" db="EMBL/GenBank/DDBJ databases">
        <authorList>
            <person name="Tran Van P."/>
        </authorList>
    </citation>
    <scope>NUCLEOTIDE SEQUENCE</scope>
</reference>